<organism evidence="1 2">
    <name type="scientific">Anaeroselena agilis</name>
    <dbReference type="NCBI Taxonomy" id="3063788"/>
    <lineage>
        <taxon>Bacteria</taxon>
        <taxon>Bacillati</taxon>
        <taxon>Bacillota</taxon>
        <taxon>Negativicutes</taxon>
        <taxon>Acetonemataceae</taxon>
        <taxon>Anaeroselena</taxon>
    </lineage>
</organism>
<accession>A0ABU3P0J9</accession>
<sequence length="120" mass="13064">MSDAVVFSKTRQVVFAEPLTRRGLEGALIGFLIALGEPLSYEGIILGHIKLLARLPASEAFLFLSLTRLDQVDIKGSPDWEQIDDGGVGSIDLAINILIFGYSRSTVEKAVDDAVQKYLV</sequence>
<reference evidence="1 2" key="1">
    <citation type="submission" date="2023-07" db="EMBL/GenBank/DDBJ databases">
        <title>The novel representative of Negativicutes class, Anaeroselena agilis gen. nov. sp. nov.</title>
        <authorList>
            <person name="Prokofeva M.I."/>
            <person name="Elcheninov A.G."/>
            <person name="Klyukina A."/>
            <person name="Kublanov I.V."/>
            <person name="Frolov E.N."/>
            <person name="Podosokorskaya O.A."/>
        </authorList>
    </citation>
    <scope>NUCLEOTIDE SEQUENCE [LARGE SCALE GENOMIC DNA]</scope>
    <source>
        <strain evidence="1 2">4137-cl</strain>
    </source>
</reference>
<proteinExistence type="predicted"/>
<dbReference type="RefSeq" id="WP_413781056.1">
    <property type="nucleotide sequence ID" value="NZ_JAUOZS010000001.1"/>
</dbReference>
<protein>
    <submittedName>
        <fullName evidence="1">Uncharacterized protein</fullName>
    </submittedName>
</protein>
<comment type="caution">
    <text evidence="1">The sequence shown here is derived from an EMBL/GenBank/DDBJ whole genome shotgun (WGS) entry which is preliminary data.</text>
</comment>
<dbReference type="Proteomes" id="UP001254848">
    <property type="component" value="Unassembled WGS sequence"/>
</dbReference>
<keyword evidence="2" id="KW-1185">Reference proteome</keyword>
<name>A0ABU3P0J9_9FIRM</name>
<gene>
    <name evidence="1" type="ORF">Q4T40_15105</name>
</gene>
<evidence type="ECO:0000313" key="2">
    <source>
        <dbReference type="Proteomes" id="UP001254848"/>
    </source>
</evidence>
<evidence type="ECO:0000313" key="1">
    <source>
        <dbReference type="EMBL" id="MDT8902576.1"/>
    </source>
</evidence>
<dbReference type="EMBL" id="JAUOZS010000001">
    <property type="protein sequence ID" value="MDT8902576.1"/>
    <property type="molecule type" value="Genomic_DNA"/>
</dbReference>